<comment type="similarity">
    <text evidence="2">Belongs to the class-I pyridine nucleotide-disulfide oxidoreductase family.</text>
</comment>
<dbReference type="RefSeq" id="WP_208234154.1">
    <property type="nucleotide sequence ID" value="NZ_JAGEVG010000013.1"/>
</dbReference>
<comment type="cofactor">
    <cofactor evidence="1">
        <name>FAD</name>
        <dbReference type="ChEBI" id="CHEBI:57692"/>
    </cofactor>
</comment>
<dbReference type="InterPro" id="IPR001100">
    <property type="entry name" value="Pyr_nuc-diS_OxRdtase"/>
</dbReference>
<evidence type="ECO:0000256" key="4">
    <source>
        <dbReference type="ARBA" id="ARBA00022827"/>
    </source>
</evidence>
<feature type="domain" description="Pyridine nucleotide-disulphide oxidoreductase dimerisation" evidence="5">
    <location>
        <begin position="345"/>
        <end position="450"/>
    </location>
</feature>
<evidence type="ECO:0000313" key="8">
    <source>
        <dbReference type="Proteomes" id="UP000681315"/>
    </source>
</evidence>
<dbReference type="InterPro" id="IPR004099">
    <property type="entry name" value="Pyr_nucl-diS_OxRdtase_dimer"/>
</dbReference>
<dbReference type="Proteomes" id="UP000681315">
    <property type="component" value="Unassembled WGS sequence"/>
</dbReference>
<dbReference type="EMBL" id="JAGEVG010000013">
    <property type="protein sequence ID" value="MBO3099036.1"/>
    <property type="molecule type" value="Genomic_DNA"/>
</dbReference>
<comment type="caution">
    <text evidence="7">The sequence shown here is derived from an EMBL/GenBank/DDBJ whole genome shotgun (WGS) entry which is preliminary data.</text>
</comment>
<reference evidence="7 8" key="1">
    <citation type="submission" date="2021-03" db="EMBL/GenBank/DDBJ databases">
        <title>Gelidibacter sp. nov., isolated from costal sediment.</title>
        <authorList>
            <person name="Lun K.-Y."/>
        </authorList>
    </citation>
    <scope>NUCLEOTIDE SEQUENCE [LARGE SCALE GENOMIC DNA]</scope>
    <source>
        <strain evidence="7 8">DF109</strain>
    </source>
</reference>
<dbReference type="InterPro" id="IPR023753">
    <property type="entry name" value="FAD/NAD-binding_dom"/>
</dbReference>
<evidence type="ECO:0000313" key="7">
    <source>
        <dbReference type="EMBL" id="MBO3099036.1"/>
    </source>
</evidence>
<dbReference type="InterPro" id="IPR036188">
    <property type="entry name" value="FAD/NAD-bd_sf"/>
</dbReference>
<evidence type="ECO:0000256" key="3">
    <source>
        <dbReference type="ARBA" id="ARBA00022630"/>
    </source>
</evidence>
<protein>
    <submittedName>
        <fullName evidence="7">Mercuric reductase</fullName>
    </submittedName>
</protein>
<keyword evidence="8" id="KW-1185">Reference proteome</keyword>
<dbReference type="PANTHER" id="PTHR43014:SF2">
    <property type="entry name" value="MERCURIC REDUCTASE"/>
    <property type="match status" value="1"/>
</dbReference>
<name>A0ABS3SUL4_9FLAO</name>
<dbReference type="Pfam" id="PF07992">
    <property type="entry name" value="Pyr_redox_2"/>
    <property type="match status" value="1"/>
</dbReference>
<proteinExistence type="inferred from homology"/>
<dbReference type="PIRSF" id="PIRSF000350">
    <property type="entry name" value="Mercury_reductase_MerA"/>
    <property type="match status" value="1"/>
</dbReference>
<organism evidence="7 8">
    <name type="scientific">Gelidibacter pelagius</name>
    <dbReference type="NCBI Taxonomy" id="2819985"/>
    <lineage>
        <taxon>Bacteria</taxon>
        <taxon>Pseudomonadati</taxon>
        <taxon>Bacteroidota</taxon>
        <taxon>Flavobacteriia</taxon>
        <taxon>Flavobacteriales</taxon>
        <taxon>Flavobacteriaceae</taxon>
        <taxon>Gelidibacter</taxon>
    </lineage>
</organism>
<evidence type="ECO:0000256" key="2">
    <source>
        <dbReference type="ARBA" id="ARBA00007532"/>
    </source>
</evidence>
<dbReference type="SUPFAM" id="SSF51905">
    <property type="entry name" value="FAD/NAD(P)-binding domain"/>
    <property type="match status" value="1"/>
</dbReference>
<sequence>MDTMKFDAIIIGTGQAGPSLAGSLAENGYKVAIIEKGQLGGTCVNVGCTPTKAYVASARRAFIAKNSKALGVEVDGTISVNLKVIKERKDKIIADSRSSLDNMFSTNKNITLIPGKARFLNNFEVEVDGKTYKSERFYINVGGKPKIPHGFEGVNYLTNESILELEELPEHLVIVGGGYIGLEFGQMFSRFGSKVTILDRGDQLLKREDPEFGHAIAEIFKAEDIEVRLKSDCIGAKKSGDQIEVTIDCTEGSPTIKGSHVLLAAGRAPNTDDLGLENTDVVLDDKGYIEVNDELQTNAPHIWALGDCNGEGAFTHTAYNDFQIVNSHLFEDKKRLLSDRFTCYAAFIDPPMARVGMNAYDIKKAGIKAKVASRSMSKIARAKEMGETQGMLKIYIEEHTEKILGATFLGTGADEYIHVIIDQMYAGQSYTVIRDAMHIHPTVSELIPTMLENPEKL</sequence>
<keyword evidence="3" id="KW-0285">Flavoprotein</keyword>
<feature type="domain" description="FAD/NAD(P)-binding" evidence="6">
    <location>
        <begin position="7"/>
        <end position="319"/>
    </location>
</feature>
<evidence type="ECO:0000256" key="1">
    <source>
        <dbReference type="ARBA" id="ARBA00001974"/>
    </source>
</evidence>
<dbReference type="Gene3D" id="3.50.50.60">
    <property type="entry name" value="FAD/NAD(P)-binding domain"/>
    <property type="match status" value="2"/>
</dbReference>
<dbReference type="PRINTS" id="PR00411">
    <property type="entry name" value="PNDRDTASEI"/>
</dbReference>
<dbReference type="Pfam" id="PF02852">
    <property type="entry name" value="Pyr_redox_dim"/>
    <property type="match status" value="1"/>
</dbReference>
<dbReference type="PANTHER" id="PTHR43014">
    <property type="entry name" value="MERCURIC REDUCTASE"/>
    <property type="match status" value="1"/>
</dbReference>
<dbReference type="SUPFAM" id="SSF55424">
    <property type="entry name" value="FAD/NAD-linked reductases, dimerisation (C-terminal) domain"/>
    <property type="match status" value="1"/>
</dbReference>
<evidence type="ECO:0000259" key="6">
    <source>
        <dbReference type="Pfam" id="PF07992"/>
    </source>
</evidence>
<dbReference type="InterPro" id="IPR016156">
    <property type="entry name" value="FAD/NAD-linked_Rdtase_dimer_sf"/>
</dbReference>
<accession>A0ABS3SUL4</accession>
<evidence type="ECO:0000259" key="5">
    <source>
        <dbReference type="Pfam" id="PF02852"/>
    </source>
</evidence>
<keyword evidence="4" id="KW-0274">FAD</keyword>
<gene>
    <name evidence="7" type="ORF">J4051_12200</name>
</gene>
<dbReference type="Gene3D" id="3.30.390.30">
    <property type="match status" value="1"/>
</dbReference>
<dbReference type="PRINTS" id="PR00368">
    <property type="entry name" value="FADPNR"/>
</dbReference>